<dbReference type="AlphaFoldDB" id="A0AA39TX41"/>
<protein>
    <submittedName>
        <fullName evidence="1">Uncharacterized protein</fullName>
    </submittedName>
</protein>
<comment type="caution">
    <text evidence="1">The sequence shown here is derived from an EMBL/GenBank/DDBJ whole genome shotgun (WGS) entry which is preliminary data.</text>
</comment>
<reference evidence="1" key="1">
    <citation type="submission" date="2023-06" db="EMBL/GenBank/DDBJ databases">
        <authorList>
            <consortium name="Lawrence Berkeley National Laboratory"/>
            <person name="Ahrendt S."/>
            <person name="Sahu N."/>
            <person name="Indic B."/>
            <person name="Wong-Bajracharya J."/>
            <person name="Merenyi Z."/>
            <person name="Ke H.-M."/>
            <person name="Monk M."/>
            <person name="Kocsube S."/>
            <person name="Drula E."/>
            <person name="Lipzen A."/>
            <person name="Balint B."/>
            <person name="Henrissat B."/>
            <person name="Andreopoulos B."/>
            <person name="Martin F.M."/>
            <person name="Harder C.B."/>
            <person name="Rigling D."/>
            <person name="Ford K.L."/>
            <person name="Foster G.D."/>
            <person name="Pangilinan J."/>
            <person name="Papanicolaou A."/>
            <person name="Barry K."/>
            <person name="LaButti K."/>
            <person name="Viragh M."/>
            <person name="Koriabine M."/>
            <person name="Yan M."/>
            <person name="Riley R."/>
            <person name="Champramary S."/>
            <person name="Plett K.L."/>
            <person name="Tsai I.J."/>
            <person name="Slot J."/>
            <person name="Sipos G."/>
            <person name="Plett J."/>
            <person name="Nagy L.G."/>
            <person name="Grigoriev I.V."/>
        </authorList>
    </citation>
    <scope>NUCLEOTIDE SEQUENCE</scope>
    <source>
        <strain evidence="1">ICMP 16352</strain>
    </source>
</reference>
<gene>
    <name evidence="1" type="ORF">IW261DRAFT_1124114</name>
</gene>
<organism evidence="1 2">
    <name type="scientific">Armillaria novae-zelandiae</name>
    <dbReference type="NCBI Taxonomy" id="153914"/>
    <lineage>
        <taxon>Eukaryota</taxon>
        <taxon>Fungi</taxon>
        <taxon>Dikarya</taxon>
        <taxon>Basidiomycota</taxon>
        <taxon>Agaricomycotina</taxon>
        <taxon>Agaricomycetes</taxon>
        <taxon>Agaricomycetidae</taxon>
        <taxon>Agaricales</taxon>
        <taxon>Marasmiineae</taxon>
        <taxon>Physalacriaceae</taxon>
        <taxon>Armillaria</taxon>
    </lineage>
</organism>
<sequence>MGLGPSVACLFDHFQNPSDADEATSLFKSAALAPTGESSSRLIAAMKWAMFCEKIDFSPALEAFKVLIELIPRSILTAQSIAEKHRRLAHFQAGPTNVVNVAAAYALAPAHLCG</sequence>
<name>A0AA39TX41_9AGAR</name>
<evidence type="ECO:0000313" key="2">
    <source>
        <dbReference type="Proteomes" id="UP001175227"/>
    </source>
</evidence>
<dbReference type="EMBL" id="JAUEPR010000089">
    <property type="protein sequence ID" value="KAK0465779.1"/>
    <property type="molecule type" value="Genomic_DNA"/>
</dbReference>
<accession>A0AA39TX41</accession>
<keyword evidence="2" id="KW-1185">Reference proteome</keyword>
<proteinExistence type="predicted"/>
<evidence type="ECO:0000313" key="1">
    <source>
        <dbReference type="EMBL" id="KAK0465779.1"/>
    </source>
</evidence>
<dbReference type="Proteomes" id="UP001175227">
    <property type="component" value="Unassembled WGS sequence"/>
</dbReference>